<feature type="transmembrane region" description="Helical" evidence="2">
    <location>
        <begin position="169"/>
        <end position="194"/>
    </location>
</feature>
<dbReference type="PANTHER" id="PTHR42069">
    <property type="entry name" value="HYPHAL ANASTAMOSIS-8 PROTEIN"/>
    <property type="match status" value="1"/>
</dbReference>
<evidence type="ECO:0008006" key="5">
    <source>
        <dbReference type="Google" id="ProtNLM"/>
    </source>
</evidence>
<keyword evidence="2" id="KW-0472">Membrane</keyword>
<accession>A0A6A6HLW9</accession>
<feature type="region of interest" description="Disordered" evidence="1">
    <location>
        <begin position="368"/>
        <end position="388"/>
    </location>
</feature>
<dbReference type="EMBL" id="ML991773">
    <property type="protein sequence ID" value="KAF2239136.1"/>
    <property type="molecule type" value="Genomic_DNA"/>
</dbReference>
<keyword evidence="2" id="KW-0812">Transmembrane</keyword>
<dbReference type="Proteomes" id="UP000800092">
    <property type="component" value="Unassembled WGS sequence"/>
</dbReference>
<feature type="transmembrane region" description="Helical" evidence="2">
    <location>
        <begin position="214"/>
        <end position="239"/>
    </location>
</feature>
<feature type="compositionally biased region" description="Low complexity" evidence="1">
    <location>
        <begin position="20"/>
        <end position="33"/>
    </location>
</feature>
<evidence type="ECO:0000313" key="3">
    <source>
        <dbReference type="EMBL" id="KAF2239136.1"/>
    </source>
</evidence>
<keyword evidence="4" id="KW-1185">Reference proteome</keyword>
<dbReference type="PANTHER" id="PTHR42069:SF1">
    <property type="entry name" value="MARVEL DOMAIN-CONTAINING PROTEIN"/>
    <property type="match status" value="1"/>
</dbReference>
<feature type="transmembrane region" description="Helical" evidence="2">
    <location>
        <begin position="316"/>
        <end position="343"/>
    </location>
</feature>
<dbReference type="AlphaFoldDB" id="A0A6A6HLW9"/>
<evidence type="ECO:0000256" key="1">
    <source>
        <dbReference type="SAM" id="MobiDB-lite"/>
    </source>
</evidence>
<evidence type="ECO:0000313" key="4">
    <source>
        <dbReference type="Proteomes" id="UP000800092"/>
    </source>
</evidence>
<feature type="transmembrane region" description="Helical" evidence="2">
    <location>
        <begin position="251"/>
        <end position="275"/>
    </location>
</feature>
<protein>
    <recommendedName>
        <fullName evidence="5">MARVEL domain-containing protein</fullName>
    </recommendedName>
</protein>
<feature type="region of interest" description="Disordered" evidence="1">
    <location>
        <begin position="471"/>
        <end position="518"/>
    </location>
</feature>
<feature type="region of interest" description="Disordered" evidence="1">
    <location>
        <begin position="1"/>
        <end position="74"/>
    </location>
</feature>
<keyword evidence="2" id="KW-1133">Transmembrane helix</keyword>
<dbReference type="OrthoDB" id="5420724at2759"/>
<sequence>MSTPEKKPGPTVTVTEARPRTSSSSSVPSLKSPRTARFAEATSVNSPIDPPEKGRSPFADPIPPTNHYRPQAQPSDVGFGYMADGDPSKHAIEMEETDPNYLAPATPGSILRSPLKSAMKSPGAKSFGAANPLSPTFREEQVLEKREASTDKVQQQDLKVKFRVRVAKMFLRGVNFSCSLIVLSMLSSTFSIFNATKSFPSRSNFTPWAPNQKIWPQVVLLVIACISLLFSVVIFVAYWRGGHRRAEKVAVYYTVFAVGFYVFTIVMWGIGAAVLNQSKSNGNGKDMWGWSCVDNKRKDLFNEVIDYDLICRLQNWSLVCAIIEIVVETITIIIYAVVFYRFYSKRQLRKSMANRDKARSDLYLAQLRSQSAPNTPGGPLSARDGGWRPPVDYYAQGPDVEEGSGVQYASLDAKMGGAPATKPFQLQAPPIRIQGATPKMQQNGFEAHPMQPGVQEHHAVSPPVSPMLPPTENINEHMPAAPGEQQYESVPIPGAYVGPSSPGVAPQHMGFPPPGQAS</sequence>
<name>A0A6A6HLW9_VIRVR</name>
<reference evidence="3" key="1">
    <citation type="journal article" date="2020" name="Stud. Mycol.">
        <title>101 Dothideomycetes genomes: a test case for predicting lifestyles and emergence of pathogens.</title>
        <authorList>
            <person name="Haridas S."/>
            <person name="Albert R."/>
            <person name="Binder M."/>
            <person name="Bloem J."/>
            <person name="Labutti K."/>
            <person name="Salamov A."/>
            <person name="Andreopoulos B."/>
            <person name="Baker S."/>
            <person name="Barry K."/>
            <person name="Bills G."/>
            <person name="Bluhm B."/>
            <person name="Cannon C."/>
            <person name="Castanera R."/>
            <person name="Culley D."/>
            <person name="Daum C."/>
            <person name="Ezra D."/>
            <person name="Gonzalez J."/>
            <person name="Henrissat B."/>
            <person name="Kuo A."/>
            <person name="Liang C."/>
            <person name="Lipzen A."/>
            <person name="Lutzoni F."/>
            <person name="Magnuson J."/>
            <person name="Mondo S."/>
            <person name="Nolan M."/>
            <person name="Ohm R."/>
            <person name="Pangilinan J."/>
            <person name="Park H.-J."/>
            <person name="Ramirez L."/>
            <person name="Alfaro M."/>
            <person name="Sun H."/>
            <person name="Tritt A."/>
            <person name="Yoshinaga Y."/>
            <person name="Zwiers L.-H."/>
            <person name="Turgeon B."/>
            <person name="Goodwin S."/>
            <person name="Spatafora J."/>
            <person name="Crous P."/>
            <person name="Grigoriev I."/>
        </authorList>
    </citation>
    <scope>NUCLEOTIDE SEQUENCE</scope>
    <source>
        <strain evidence="3">Tuck. ex Michener</strain>
    </source>
</reference>
<proteinExistence type="predicted"/>
<evidence type="ECO:0000256" key="2">
    <source>
        <dbReference type="SAM" id="Phobius"/>
    </source>
</evidence>
<organism evidence="3 4">
    <name type="scientific">Viridothelium virens</name>
    <name type="common">Speckled blister lichen</name>
    <name type="synonym">Trypethelium virens</name>
    <dbReference type="NCBI Taxonomy" id="1048519"/>
    <lineage>
        <taxon>Eukaryota</taxon>
        <taxon>Fungi</taxon>
        <taxon>Dikarya</taxon>
        <taxon>Ascomycota</taxon>
        <taxon>Pezizomycotina</taxon>
        <taxon>Dothideomycetes</taxon>
        <taxon>Dothideomycetes incertae sedis</taxon>
        <taxon>Trypetheliales</taxon>
        <taxon>Trypetheliaceae</taxon>
        <taxon>Viridothelium</taxon>
    </lineage>
</organism>
<gene>
    <name evidence="3" type="ORF">EV356DRAFT_478246</name>
</gene>